<comment type="similarity">
    <text evidence="1 2">Belongs to the phD/YefM antitoxin family.</text>
</comment>
<evidence type="ECO:0000256" key="1">
    <source>
        <dbReference type="ARBA" id="ARBA00009981"/>
    </source>
</evidence>
<dbReference type="Gene3D" id="3.40.1620.10">
    <property type="entry name" value="YefM-like domain"/>
    <property type="match status" value="1"/>
</dbReference>
<keyword evidence="4" id="KW-1185">Reference proteome</keyword>
<dbReference type="RefSeq" id="WP_379873000.1">
    <property type="nucleotide sequence ID" value="NZ_JBHTBH010000011.1"/>
</dbReference>
<accession>A0ABW2KK35</accession>
<name>A0ABW2KK35_9ACTN</name>
<gene>
    <name evidence="3" type="ORF">ACFQRF_21765</name>
</gene>
<dbReference type="PANTHER" id="PTHR33713:SF10">
    <property type="entry name" value="ANTITOXIN YAFN"/>
    <property type="match status" value="1"/>
</dbReference>
<reference evidence="4" key="1">
    <citation type="journal article" date="2019" name="Int. J. Syst. Evol. Microbiol.">
        <title>The Global Catalogue of Microorganisms (GCM) 10K type strain sequencing project: providing services to taxonomists for standard genome sequencing and annotation.</title>
        <authorList>
            <consortium name="The Broad Institute Genomics Platform"/>
            <consortium name="The Broad Institute Genome Sequencing Center for Infectious Disease"/>
            <person name="Wu L."/>
            <person name="Ma J."/>
        </authorList>
    </citation>
    <scope>NUCLEOTIDE SEQUENCE [LARGE SCALE GENOMIC DNA]</scope>
    <source>
        <strain evidence="4">CGMCC 4.7382</strain>
    </source>
</reference>
<sequence>MKSLPLADVKAGPSELVSEVEKQRERLLITRNGKAAAVVISIGEWESLRETLEILSDRAAVAAIYEAEADIARGDVYTTEEVLADRRRRRSTA</sequence>
<evidence type="ECO:0000313" key="3">
    <source>
        <dbReference type="EMBL" id="MFC7330359.1"/>
    </source>
</evidence>
<dbReference type="NCBIfam" id="TIGR01552">
    <property type="entry name" value="phd_fam"/>
    <property type="match status" value="1"/>
</dbReference>
<dbReference type="SUPFAM" id="SSF143120">
    <property type="entry name" value="YefM-like"/>
    <property type="match status" value="1"/>
</dbReference>
<dbReference type="EMBL" id="JBHTBH010000011">
    <property type="protein sequence ID" value="MFC7330359.1"/>
    <property type="molecule type" value="Genomic_DNA"/>
</dbReference>
<protein>
    <recommendedName>
        <fullName evidence="2">Antitoxin</fullName>
    </recommendedName>
</protein>
<dbReference type="InterPro" id="IPR006442">
    <property type="entry name" value="Antitoxin_Phd/YefM"/>
</dbReference>
<dbReference type="PANTHER" id="PTHR33713">
    <property type="entry name" value="ANTITOXIN YAFN-RELATED"/>
    <property type="match status" value="1"/>
</dbReference>
<evidence type="ECO:0000256" key="2">
    <source>
        <dbReference type="RuleBase" id="RU362080"/>
    </source>
</evidence>
<dbReference type="Proteomes" id="UP001596540">
    <property type="component" value="Unassembled WGS sequence"/>
</dbReference>
<dbReference type="Pfam" id="PF02604">
    <property type="entry name" value="PhdYeFM_antitox"/>
    <property type="match status" value="1"/>
</dbReference>
<dbReference type="InterPro" id="IPR036165">
    <property type="entry name" value="YefM-like_sf"/>
</dbReference>
<comment type="function">
    <text evidence="2">Antitoxin component of a type II toxin-antitoxin (TA) system.</text>
</comment>
<comment type="caution">
    <text evidence="3">The sequence shown here is derived from an EMBL/GenBank/DDBJ whole genome shotgun (WGS) entry which is preliminary data.</text>
</comment>
<organism evidence="3 4">
    <name type="scientific">Marinactinospora rubrisoli</name>
    <dbReference type="NCBI Taxonomy" id="2715399"/>
    <lineage>
        <taxon>Bacteria</taxon>
        <taxon>Bacillati</taxon>
        <taxon>Actinomycetota</taxon>
        <taxon>Actinomycetes</taxon>
        <taxon>Streptosporangiales</taxon>
        <taxon>Nocardiopsidaceae</taxon>
        <taxon>Marinactinospora</taxon>
    </lineage>
</organism>
<dbReference type="InterPro" id="IPR051405">
    <property type="entry name" value="phD/YefM_antitoxin"/>
</dbReference>
<proteinExistence type="inferred from homology"/>
<evidence type="ECO:0000313" key="4">
    <source>
        <dbReference type="Proteomes" id="UP001596540"/>
    </source>
</evidence>
<dbReference type="Gene3D" id="1.10.1220.170">
    <property type="match status" value="1"/>
</dbReference>